<protein>
    <recommendedName>
        <fullName evidence="2">Selenocysteine-specific elongation factor</fullName>
    </recommendedName>
    <alternativeName>
        <fullName evidence="8">SelB translation factor</fullName>
    </alternativeName>
</protein>
<dbReference type="InterPro" id="IPR000795">
    <property type="entry name" value="T_Tr_GTP-bd_dom"/>
</dbReference>
<dbReference type="InterPro" id="IPR009001">
    <property type="entry name" value="Transl_elong_EF1A/Init_IF2_C"/>
</dbReference>
<keyword evidence="6" id="KW-0342">GTP-binding</keyword>
<evidence type="ECO:0000256" key="8">
    <source>
        <dbReference type="ARBA" id="ARBA00031615"/>
    </source>
</evidence>
<dbReference type="Gene3D" id="2.40.30.10">
    <property type="entry name" value="Translation factors"/>
    <property type="match status" value="1"/>
</dbReference>
<dbReference type="GO" id="GO:0005829">
    <property type="term" value="C:cytosol"/>
    <property type="evidence" value="ECO:0007669"/>
    <property type="project" value="TreeGrafter"/>
</dbReference>
<dbReference type="EMBL" id="CP036434">
    <property type="protein sequence ID" value="QDV06847.1"/>
    <property type="molecule type" value="Genomic_DNA"/>
</dbReference>
<dbReference type="InterPro" id="IPR036390">
    <property type="entry name" value="WH_DNA-bd_sf"/>
</dbReference>
<organism evidence="10 11">
    <name type="scientific">Saltatorellus ferox</name>
    <dbReference type="NCBI Taxonomy" id="2528018"/>
    <lineage>
        <taxon>Bacteria</taxon>
        <taxon>Pseudomonadati</taxon>
        <taxon>Planctomycetota</taxon>
        <taxon>Planctomycetia</taxon>
        <taxon>Planctomycetia incertae sedis</taxon>
        <taxon>Saltatorellus</taxon>
    </lineage>
</organism>
<dbReference type="Pfam" id="PF25461">
    <property type="entry name" value="Beta-barrel_SelB"/>
    <property type="match status" value="1"/>
</dbReference>
<evidence type="ECO:0000256" key="1">
    <source>
        <dbReference type="ARBA" id="ARBA00004496"/>
    </source>
</evidence>
<dbReference type="AlphaFoldDB" id="A0A518ERX9"/>
<keyword evidence="4" id="KW-0547">Nucleotide-binding</keyword>
<dbReference type="Pfam" id="PF03144">
    <property type="entry name" value="GTP_EFTU_D2"/>
    <property type="match status" value="1"/>
</dbReference>
<dbReference type="Proteomes" id="UP000320390">
    <property type="component" value="Chromosome"/>
</dbReference>
<dbReference type="InterPro" id="IPR004161">
    <property type="entry name" value="EFTu-like_2"/>
</dbReference>
<dbReference type="PRINTS" id="PR00315">
    <property type="entry name" value="ELONGATNFCT"/>
</dbReference>
<dbReference type="Gene3D" id="3.40.50.300">
    <property type="entry name" value="P-loop containing nucleotide triphosphate hydrolases"/>
    <property type="match status" value="1"/>
</dbReference>
<dbReference type="InterPro" id="IPR004535">
    <property type="entry name" value="Transl_elong_SelB"/>
</dbReference>
<dbReference type="SUPFAM" id="SSF50465">
    <property type="entry name" value="EF-Tu/eEF-1alpha/eIF2-gamma C-terminal domain"/>
    <property type="match status" value="1"/>
</dbReference>
<dbReference type="SUPFAM" id="SSF52540">
    <property type="entry name" value="P-loop containing nucleoside triphosphate hydrolases"/>
    <property type="match status" value="1"/>
</dbReference>
<dbReference type="Gene3D" id="1.10.10.2770">
    <property type="match status" value="1"/>
</dbReference>
<dbReference type="GO" id="GO:0005525">
    <property type="term" value="F:GTP binding"/>
    <property type="evidence" value="ECO:0007669"/>
    <property type="project" value="UniProtKB-KW"/>
</dbReference>
<dbReference type="Pfam" id="PF09107">
    <property type="entry name" value="WHD_3rd_SelB"/>
    <property type="match status" value="1"/>
</dbReference>
<dbReference type="GO" id="GO:0003746">
    <property type="term" value="F:translation elongation factor activity"/>
    <property type="evidence" value="ECO:0007669"/>
    <property type="project" value="UniProtKB-KW"/>
</dbReference>
<dbReference type="PANTHER" id="PTHR43721">
    <property type="entry name" value="ELONGATION FACTOR TU-RELATED"/>
    <property type="match status" value="1"/>
</dbReference>
<dbReference type="InterPro" id="IPR031157">
    <property type="entry name" value="G_TR_CS"/>
</dbReference>
<keyword evidence="5" id="KW-0648">Protein biosynthesis</keyword>
<keyword evidence="11" id="KW-1185">Reference proteome</keyword>
<gene>
    <name evidence="10" type="primary">selB</name>
    <name evidence="10" type="ORF">Poly30_23630</name>
</gene>
<dbReference type="NCBIfam" id="TIGR00475">
    <property type="entry name" value="selB"/>
    <property type="match status" value="1"/>
</dbReference>
<evidence type="ECO:0000256" key="2">
    <source>
        <dbReference type="ARBA" id="ARBA00015953"/>
    </source>
</evidence>
<dbReference type="PROSITE" id="PS00301">
    <property type="entry name" value="G_TR_1"/>
    <property type="match status" value="1"/>
</dbReference>
<dbReference type="Pfam" id="PF00009">
    <property type="entry name" value="GTP_EFTU"/>
    <property type="match status" value="1"/>
</dbReference>
<evidence type="ECO:0000259" key="9">
    <source>
        <dbReference type="PROSITE" id="PS51722"/>
    </source>
</evidence>
<accession>A0A518ERX9</accession>
<dbReference type="InterPro" id="IPR009000">
    <property type="entry name" value="Transl_B-barrel_sf"/>
</dbReference>
<dbReference type="GO" id="GO:0001514">
    <property type="term" value="P:selenocysteine incorporation"/>
    <property type="evidence" value="ECO:0007669"/>
    <property type="project" value="InterPro"/>
</dbReference>
<proteinExistence type="predicted"/>
<evidence type="ECO:0000256" key="3">
    <source>
        <dbReference type="ARBA" id="ARBA00022490"/>
    </source>
</evidence>
<reference evidence="10 11" key="1">
    <citation type="submission" date="2019-02" db="EMBL/GenBank/DDBJ databases">
        <title>Deep-cultivation of Planctomycetes and their phenomic and genomic characterization uncovers novel biology.</title>
        <authorList>
            <person name="Wiegand S."/>
            <person name="Jogler M."/>
            <person name="Boedeker C."/>
            <person name="Pinto D."/>
            <person name="Vollmers J."/>
            <person name="Rivas-Marin E."/>
            <person name="Kohn T."/>
            <person name="Peeters S.H."/>
            <person name="Heuer A."/>
            <person name="Rast P."/>
            <person name="Oberbeckmann S."/>
            <person name="Bunk B."/>
            <person name="Jeske O."/>
            <person name="Meyerdierks A."/>
            <person name="Storesund J.E."/>
            <person name="Kallscheuer N."/>
            <person name="Luecker S."/>
            <person name="Lage O.M."/>
            <person name="Pohl T."/>
            <person name="Merkel B.J."/>
            <person name="Hornburger P."/>
            <person name="Mueller R.-W."/>
            <person name="Bruemmer F."/>
            <person name="Labrenz M."/>
            <person name="Spormann A.M."/>
            <person name="Op den Camp H."/>
            <person name="Overmann J."/>
            <person name="Amann R."/>
            <person name="Jetten M.S.M."/>
            <person name="Mascher T."/>
            <person name="Medema M.H."/>
            <person name="Devos D.P."/>
            <person name="Kaster A.-K."/>
            <person name="Ovreas L."/>
            <person name="Rohde M."/>
            <person name="Galperin M.Y."/>
            <person name="Jogler C."/>
        </authorList>
    </citation>
    <scope>NUCLEOTIDE SEQUENCE [LARGE SCALE GENOMIC DNA]</scope>
    <source>
        <strain evidence="10 11">Poly30</strain>
    </source>
</reference>
<dbReference type="Gene3D" id="1.10.10.10">
    <property type="entry name" value="Winged helix-like DNA-binding domain superfamily/Winged helix DNA-binding domain"/>
    <property type="match status" value="1"/>
</dbReference>
<dbReference type="SUPFAM" id="SSF50447">
    <property type="entry name" value="Translation proteins"/>
    <property type="match status" value="1"/>
</dbReference>
<dbReference type="NCBIfam" id="TIGR00231">
    <property type="entry name" value="small_GTP"/>
    <property type="match status" value="1"/>
</dbReference>
<dbReference type="CDD" id="cd15491">
    <property type="entry name" value="selB_III"/>
    <property type="match status" value="1"/>
</dbReference>
<evidence type="ECO:0000256" key="7">
    <source>
        <dbReference type="ARBA" id="ARBA00025526"/>
    </source>
</evidence>
<dbReference type="PROSITE" id="PS51722">
    <property type="entry name" value="G_TR_2"/>
    <property type="match status" value="1"/>
</dbReference>
<evidence type="ECO:0000256" key="5">
    <source>
        <dbReference type="ARBA" id="ARBA00022917"/>
    </source>
</evidence>
<name>A0A518ERX9_9BACT</name>
<dbReference type="InterPro" id="IPR036388">
    <property type="entry name" value="WH-like_DNA-bd_sf"/>
</dbReference>
<dbReference type="FunFam" id="3.40.50.300:FF:001064">
    <property type="entry name" value="Selenocysteine-specific translation elongation factor"/>
    <property type="match status" value="1"/>
</dbReference>
<comment type="subcellular location">
    <subcellularLocation>
        <location evidence="1">Cytoplasm</location>
    </subcellularLocation>
</comment>
<evidence type="ECO:0000256" key="4">
    <source>
        <dbReference type="ARBA" id="ARBA00022741"/>
    </source>
</evidence>
<sequence length="637" mass="69095">MEIQPIVIGTAGHIDHGKSTLVQALTGTDPDRWAEEKARGMTIDLGFARMDLPDGRRVGIVDVPGHERFIRNMVAGATGIDLVILVVAADDGVMPQTREHLSIMQMLGVKRGFVALTKVDIVDPDMADLAEEDVRETVEGTFLEGAPIVHVSAIQGTGMEELKGLLMSMAAEAEPRQAEGVFRMPVQRVFSARGFGTILTGIPVSGVLSVGEMVEVLPSGQRGKVRGIQAYHESSDTARAGHSTALNISDIDHHEVHRGDVVATPGFFKPQSMVGAQLLALEGLPLPIVDRMQVRVHTGTTDAIGEMVLLDAEELAGGQEGLVQFRMETPLVCAPGDRFVLRLASPAMTLGGGVILEESRYRLKRFKTFIIDELQRQAASLGSTAALLEALLVRSPERWASLEDMALGIKRPRQETEELLRELQSEGKVADLGKSKWIHAETLDLCLTELNESLAGWFAEHPLRGRMDIRDLRARLKLDPALIGVLLDREAAEGRVVLSTGGFVALAGREVTLDPEVAKLRDGVLAALREARFQPPSPGELATALGVPRPSVDTVLKLGVDEGQVTHIGAELYLSGEVVEEARRAVIANCQVHGHLEIPDLRDALGTTRKFLIPILEQFDTEGLTLRQAGRRVLKKK</sequence>
<evidence type="ECO:0000256" key="6">
    <source>
        <dbReference type="ARBA" id="ARBA00023134"/>
    </source>
</evidence>
<evidence type="ECO:0000313" key="10">
    <source>
        <dbReference type="EMBL" id="QDV06847.1"/>
    </source>
</evidence>
<dbReference type="InterPro" id="IPR005225">
    <property type="entry name" value="Small_GTP-bd"/>
</dbReference>
<evidence type="ECO:0000313" key="11">
    <source>
        <dbReference type="Proteomes" id="UP000320390"/>
    </source>
</evidence>
<keyword evidence="3" id="KW-0963">Cytoplasm</keyword>
<dbReference type="CDD" id="cd04171">
    <property type="entry name" value="SelB"/>
    <property type="match status" value="1"/>
</dbReference>
<dbReference type="SUPFAM" id="SSF46785">
    <property type="entry name" value="Winged helix' DNA-binding domain"/>
    <property type="match status" value="2"/>
</dbReference>
<dbReference type="PANTHER" id="PTHR43721:SF22">
    <property type="entry name" value="ELONGATION FACTOR TU, MITOCHONDRIAL"/>
    <property type="match status" value="1"/>
</dbReference>
<keyword evidence="10" id="KW-0251">Elongation factor</keyword>
<dbReference type="InterPro" id="IPR015191">
    <property type="entry name" value="SelB_WHD4"/>
</dbReference>
<dbReference type="GO" id="GO:0003723">
    <property type="term" value="F:RNA binding"/>
    <property type="evidence" value="ECO:0007669"/>
    <property type="project" value="InterPro"/>
</dbReference>
<dbReference type="GO" id="GO:0003924">
    <property type="term" value="F:GTPase activity"/>
    <property type="evidence" value="ECO:0007669"/>
    <property type="project" value="InterPro"/>
</dbReference>
<dbReference type="RefSeq" id="WP_419191268.1">
    <property type="nucleotide sequence ID" value="NZ_CP036434.1"/>
</dbReference>
<dbReference type="InterPro" id="IPR050055">
    <property type="entry name" value="EF-Tu_GTPase"/>
</dbReference>
<dbReference type="InterPro" id="IPR027417">
    <property type="entry name" value="P-loop_NTPase"/>
</dbReference>
<dbReference type="InterPro" id="IPR057335">
    <property type="entry name" value="Beta-barrel_SelB"/>
</dbReference>
<comment type="function">
    <text evidence="7">Translation factor necessary for the incorporation of selenocysteine into proteins. It probably replaces EF-Tu for the insertion of selenocysteine directed by the UGA codon. SelB binds GTP and GDP.</text>
</comment>
<feature type="domain" description="Tr-type G" evidence="9">
    <location>
        <begin position="3"/>
        <end position="176"/>
    </location>
</feature>